<dbReference type="PROSITE" id="PS51704">
    <property type="entry name" value="GP_PDE"/>
    <property type="match status" value="1"/>
</dbReference>
<dbReference type="CDD" id="cd08561">
    <property type="entry name" value="GDPD_cytoplasmic_ScUgpQ2_like"/>
    <property type="match status" value="1"/>
</dbReference>
<dbReference type="GO" id="GO:0006629">
    <property type="term" value="P:lipid metabolic process"/>
    <property type="evidence" value="ECO:0007669"/>
    <property type="project" value="InterPro"/>
</dbReference>
<dbReference type="EMBL" id="CP035807">
    <property type="protein sequence ID" value="QEN04510.1"/>
    <property type="molecule type" value="Genomic_DNA"/>
</dbReference>
<dbReference type="PANTHER" id="PTHR46211">
    <property type="entry name" value="GLYCEROPHOSPHORYL DIESTER PHOSPHODIESTERASE"/>
    <property type="match status" value="1"/>
</dbReference>
<dbReference type="AlphaFoldDB" id="A0A5C1QBQ9"/>
<dbReference type="InterPro" id="IPR017946">
    <property type="entry name" value="PLC-like_Pdiesterase_TIM-brl"/>
</dbReference>
<evidence type="ECO:0000313" key="2">
    <source>
        <dbReference type="EMBL" id="QEN04510.1"/>
    </source>
</evidence>
<organism evidence="2 3">
    <name type="scientific">Thiospirochaeta perfilievii</name>
    <dbReference type="NCBI Taxonomy" id="252967"/>
    <lineage>
        <taxon>Bacteria</taxon>
        <taxon>Pseudomonadati</taxon>
        <taxon>Spirochaetota</taxon>
        <taxon>Spirochaetia</taxon>
        <taxon>Spirochaetales</taxon>
        <taxon>Spirochaetaceae</taxon>
        <taxon>Thiospirochaeta</taxon>
    </lineage>
</organism>
<proteinExistence type="predicted"/>
<dbReference type="PANTHER" id="PTHR46211:SF14">
    <property type="entry name" value="GLYCEROPHOSPHODIESTER PHOSPHODIESTERASE"/>
    <property type="match status" value="1"/>
</dbReference>
<reference evidence="2 3" key="2">
    <citation type="submission" date="2019-09" db="EMBL/GenBank/DDBJ databases">
        <title>Complete Genome Sequence and Methylome Analysis of free living Spirochaetas.</title>
        <authorList>
            <person name="Leshcheva N."/>
            <person name="Mikheeva N."/>
        </authorList>
    </citation>
    <scope>NUCLEOTIDE SEQUENCE [LARGE SCALE GENOMIC DNA]</scope>
    <source>
        <strain evidence="2 3">P</strain>
    </source>
</reference>
<dbReference type="RefSeq" id="WP_149567757.1">
    <property type="nucleotide sequence ID" value="NZ_CP035807.1"/>
</dbReference>
<protein>
    <submittedName>
        <fullName evidence="2">Glycerophosphodiester phosphodiesterase</fullName>
    </submittedName>
</protein>
<dbReference type="SUPFAM" id="SSF51695">
    <property type="entry name" value="PLC-like phosphodiesterases"/>
    <property type="match status" value="1"/>
</dbReference>
<keyword evidence="3" id="KW-1185">Reference proteome</keyword>
<dbReference type="KEGG" id="sper:EW093_07280"/>
<accession>A0A5C1QBQ9</accession>
<reference evidence="2 3" key="1">
    <citation type="submission" date="2019-02" db="EMBL/GenBank/DDBJ databases">
        <authorList>
            <person name="Fomenkov A."/>
            <person name="Dubinina G."/>
            <person name="Grabovich M."/>
            <person name="Vincze T."/>
            <person name="Roberts R.J."/>
        </authorList>
    </citation>
    <scope>NUCLEOTIDE SEQUENCE [LARGE SCALE GENOMIC DNA]</scope>
    <source>
        <strain evidence="2 3">P</strain>
    </source>
</reference>
<dbReference type="Gene3D" id="3.20.20.190">
    <property type="entry name" value="Phosphatidylinositol (PI) phosphodiesterase"/>
    <property type="match status" value="1"/>
</dbReference>
<name>A0A5C1QBQ9_9SPIO</name>
<gene>
    <name evidence="2" type="ORF">EW093_07280</name>
</gene>
<dbReference type="OrthoDB" id="384721at2"/>
<dbReference type="GO" id="GO:0008081">
    <property type="term" value="F:phosphoric diester hydrolase activity"/>
    <property type="evidence" value="ECO:0007669"/>
    <property type="project" value="InterPro"/>
</dbReference>
<feature type="domain" description="GP-PDE" evidence="1">
    <location>
        <begin position="14"/>
        <end position="266"/>
    </location>
</feature>
<dbReference type="InterPro" id="IPR030395">
    <property type="entry name" value="GP_PDE_dom"/>
</dbReference>
<dbReference type="Pfam" id="PF03009">
    <property type="entry name" value="GDPD"/>
    <property type="match status" value="1"/>
</dbReference>
<sequence length="274" mass="31790">MSLYKDYKFFDKKIKVIAHRGDSKYYPENSSLAFQSAVDLGVDIIETDVHISVDGVIFVWHDEDTWQLDGNKSKVSTRRWSDLCELDLGFLYIDKSGKRPFSSKNIKLMTFEDVLINFPDTRFNVDLKDKDSKLVKGMYNLLEKYDAFDRVVVASFHSENLKSIRKISNRVATSYGRSEVRLRVVLTKLKLFRSISRFLIKPPVMQVPVTSNGTLVVTRYFIKVLHKRGIKIQVWTINSEYEMRRLFKLGVDGVMTDDPRLLIKVVNELKSDSL</sequence>
<evidence type="ECO:0000259" key="1">
    <source>
        <dbReference type="PROSITE" id="PS51704"/>
    </source>
</evidence>
<evidence type="ECO:0000313" key="3">
    <source>
        <dbReference type="Proteomes" id="UP000323824"/>
    </source>
</evidence>
<dbReference type="Proteomes" id="UP000323824">
    <property type="component" value="Chromosome"/>
</dbReference>